<evidence type="ECO:0000256" key="2">
    <source>
        <dbReference type="ARBA" id="ARBA00023043"/>
    </source>
</evidence>
<dbReference type="GO" id="GO:0001964">
    <property type="term" value="P:startle response"/>
    <property type="evidence" value="ECO:0007669"/>
    <property type="project" value="Ensembl"/>
</dbReference>
<dbReference type="Gene3D" id="1.25.40.20">
    <property type="entry name" value="Ankyrin repeat-containing domain"/>
    <property type="match status" value="5"/>
</dbReference>
<dbReference type="GO" id="GO:0046959">
    <property type="term" value="P:habituation"/>
    <property type="evidence" value="ECO:0007669"/>
    <property type="project" value="Ensembl"/>
</dbReference>
<evidence type="ECO:0000313" key="6">
    <source>
        <dbReference type="Proteomes" id="UP000261540"/>
    </source>
</evidence>
<dbReference type="GeneTree" id="ENSGT00940000162060"/>
<dbReference type="Proteomes" id="UP000261540">
    <property type="component" value="Unplaced"/>
</dbReference>
<dbReference type="PROSITE" id="PS50011">
    <property type="entry name" value="PROTEIN_KINASE_DOM"/>
    <property type="match status" value="1"/>
</dbReference>
<dbReference type="GO" id="GO:0005524">
    <property type="term" value="F:ATP binding"/>
    <property type="evidence" value="ECO:0007669"/>
    <property type="project" value="InterPro"/>
</dbReference>
<evidence type="ECO:0000313" key="5">
    <source>
        <dbReference type="Ensembl" id="ENSPKIP00000020284.1"/>
    </source>
</evidence>
<dbReference type="InterPro" id="IPR000719">
    <property type="entry name" value="Prot_kinase_dom"/>
</dbReference>
<keyword evidence="6" id="KW-1185">Reference proteome</keyword>
<dbReference type="Pfam" id="PF12796">
    <property type="entry name" value="Ank_2"/>
    <property type="match status" value="4"/>
</dbReference>
<dbReference type="AlphaFoldDB" id="A0A3B3RP67"/>
<feature type="repeat" description="ANK" evidence="3">
    <location>
        <begin position="711"/>
        <end position="743"/>
    </location>
</feature>
<dbReference type="PROSITE" id="PS50297">
    <property type="entry name" value="ANK_REP_REGION"/>
    <property type="match status" value="11"/>
</dbReference>
<feature type="domain" description="Protein kinase" evidence="4">
    <location>
        <begin position="38"/>
        <end position="303"/>
    </location>
</feature>
<dbReference type="PRINTS" id="PR01415">
    <property type="entry name" value="ANKYRIN"/>
</dbReference>
<keyword evidence="2 3" id="KW-0040">ANK repeat</keyword>
<dbReference type="STRING" id="1676925.ENSPKIP00000020284"/>
<dbReference type="Pfam" id="PF07714">
    <property type="entry name" value="PK_Tyr_Ser-Thr"/>
    <property type="match status" value="1"/>
</dbReference>
<feature type="repeat" description="ANK" evidence="3">
    <location>
        <begin position="480"/>
        <end position="512"/>
    </location>
</feature>
<feature type="repeat" description="ANK" evidence="3">
    <location>
        <begin position="447"/>
        <end position="479"/>
    </location>
</feature>
<feature type="repeat" description="ANK" evidence="3">
    <location>
        <begin position="678"/>
        <end position="710"/>
    </location>
</feature>
<dbReference type="SUPFAM" id="SSF56112">
    <property type="entry name" value="Protein kinase-like (PK-like)"/>
    <property type="match status" value="1"/>
</dbReference>
<dbReference type="InterPro" id="IPR002110">
    <property type="entry name" value="Ankyrin_rpt"/>
</dbReference>
<feature type="repeat" description="ANK" evidence="3">
    <location>
        <begin position="513"/>
        <end position="545"/>
    </location>
</feature>
<dbReference type="InterPro" id="IPR001245">
    <property type="entry name" value="Ser-Thr/Tyr_kinase_cat_dom"/>
</dbReference>
<evidence type="ECO:0000256" key="1">
    <source>
        <dbReference type="ARBA" id="ARBA00022737"/>
    </source>
</evidence>
<sequence>MASNQLCDYQSVRLSNPMEPTDHRELGRFQHFQLDDFEADWTKVAEGTLGRVYKVKLKVWRETFAMKQSSNSTSSNMIYRRMVEEASKLEKVKFSHIVSIYGVCSDPPAVVMEFMSNGSLNALLHSHVLMWPKKFQMIHEVTMGMNYLHSMKPELLHLNLKPSNVLLDDHLHAKISDFGFVKWEDFSSSTDFIEHMSMRGNTCYIPPEIFTQSPEAPGPQYDVYSFAIVIWEILTQKKPYPGAGNMMPVIMKVTSGKRPSVEMVPEDKPQECDEMIDIMRCCWKQEVADRPPFSAIVRDTESLSEVLKIPDVIRACGETQKTHRRTSVILSILNHETKPGSASAAGTADGSDDVVGLLLRKDLERFKSVLRKEQVSAVYAGGNSVLHYAAASGDAASVKLVLELGGTVDTRSEQSYTPLIVAVLQNSLDVCSVLLDRGADANLGDADGWTALHFVAQNGDDRTARLLLDHGAEPDPAEKEGWTPLHLAAQNGHENMVRLLLPRVASTDRATGNGRTALHLAARYGHVGITRLLLGQGADPNRRDGPQGSALYLAADGGHFRVARLLVGAGADVNLTDSRCFSALHLAALKGHTGICRLLLGNGAQANARTAQGWTPMHLAALKGQPAPIPLLEEHGASLDAKGDSDSTALHLACCYRHEEVVAALLTAGANPNLLDKRSWSPLHLASSGGSFPCVLQLLSHSAHVNAQNGSQATALHLASAAGNVPIVQALLLNGARRDMRDAKGYTPKELAHRNQKEEVIQLLEE</sequence>
<dbReference type="Gene3D" id="1.10.510.10">
    <property type="entry name" value="Transferase(Phosphotransferase) domain 1"/>
    <property type="match status" value="1"/>
</dbReference>
<evidence type="ECO:0000259" key="4">
    <source>
        <dbReference type="PROSITE" id="PS50011"/>
    </source>
</evidence>
<dbReference type="SMART" id="SM00248">
    <property type="entry name" value="ANK"/>
    <property type="match status" value="11"/>
</dbReference>
<feature type="repeat" description="ANK" evidence="3">
    <location>
        <begin position="579"/>
        <end position="611"/>
    </location>
</feature>
<feature type="repeat" description="ANK" evidence="3">
    <location>
        <begin position="612"/>
        <end position="644"/>
    </location>
</feature>
<dbReference type="Pfam" id="PF00023">
    <property type="entry name" value="Ank"/>
    <property type="match status" value="1"/>
</dbReference>
<feature type="repeat" description="ANK" evidence="3">
    <location>
        <begin position="414"/>
        <end position="446"/>
    </location>
</feature>
<protein>
    <submittedName>
        <fullName evidence="5">Ankyrin repeat and kinase domain containing 1</fullName>
    </submittedName>
</protein>
<dbReference type="InterPro" id="IPR036770">
    <property type="entry name" value="Ankyrin_rpt-contain_sf"/>
</dbReference>
<proteinExistence type="predicted"/>
<dbReference type="PANTHER" id="PTHR24161">
    <property type="entry name" value="ANK_REP_REGION DOMAIN-CONTAINING PROTEIN-RELATED"/>
    <property type="match status" value="1"/>
</dbReference>
<evidence type="ECO:0000256" key="3">
    <source>
        <dbReference type="PROSITE-ProRule" id="PRU00023"/>
    </source>
</evidence>
<name>A0A3B3RP67_9TELE</name>
<keyword evidence="1" id="KW-0677">Repeat</keyword>
<reference evidence="5" key="2">
    <citation type="submission" date="2025-09" db="UniProtKB">
        <authorList>
            <consortium name="Ensembl"/>
        </authorList>
    </citation>
    <scope>IDENTIFICATION</scope>
</reference>
<dbReference type="SUPFAM" id="SSF48403">
    <property type="entry name" value="Ankyrin repeat"/>
    <property type="match status" value="1"/>
</dbReference>
<reference evidence="5" key="1">
    <citation type="submission" date="2025-08" db="UniProtKB">
        <authorList>
            <consortium name="Ensembl"/>
        </authorList>
    </citation>
    <scope>IDENTIFICATION</scope>
</reference>
<dbReference type="InterPro" id="IPR011009">
    <property type="entry name" value="Kinase-like_dom_sf"/>
</dbReference>
<dbReference type="PROSITE" id="PS50088">
    <property type="entry name" value="ANK_REPEAT"/>
    <property type="match status" value="11"/>
</dbReference>
<dbReference type="Ensembl" id="ENSPKIT00000000900.1">
    <property type="protein sequence ID" value="ENSPKIP00000020284.1"/>
    <property type="gene ID" value="ENSPKIG00000005120.1"/>
</dbReference>
<dbReference type="GO" id="GO:0004672">
    <property type="term" value="F:protein kinase activity"/>
    <property type="evidence" value="ECO:0007669"/>
    <property type="project" value="InterPro"/>
</dbReference>
<feature type="repeat" description="ANK" evidence="3">
    <location>
        <begin position="645"/>
        <end position="677"/>
    </location>
</feature>
<feature type="repeat" description="ANK" evidence="3">
    <location>
        <begin position="546"/>
        <end position="578"/>
    </location>
</feature>
<accession>A0A3B3RP67</accession>
<feature type="repeat" description="ANK" evidence="3">
    <location>
        <begin position="381"/>
        <end position="413"/>
    </location>
</feature>
<dbReference type="PANTHER" id="PTHR24161:SF85">
    <property type="entry name" value="PALMITOYLTRANSFERASE HIP14"/>
    <property type="match status" value="1"/>
</dbReference>
<organism evidence="5 6">
    <name type="scientific">Paramormyrops kingsleyae</name>
    <dbReference type="NCBI Taxonomy" id="1676925"/>
    <lineage>
        <taxon>Eukaryota</taxon>
        <taxon>Metazoa</taxon>
        <taxon>Chordata</taxon>
        <taxon>Craniata</taxon>
        <taxon>Vertebrata</taxon>
        <taxon>Euteleostomi</taxon>
        <taxon>Actinopterygii</taxon>
        <taxon>Neopterygii</taxon>
        <taxon>Teleostei</taxon>
        <taxon>Osteoglossocephala</taxon>
        <taxon>Osteoglossomorpha</taxon>
        <taxon>Osteoglossiformes</taxon>
        <taxon>Mormyridae</taxon>
        <taxon>Paramormyrops</taxon>
    </lineage>
</organism>